<dbReference type="Pfam" id="PF03480">
    <property type="entry name" value="DctP"/>
    <property type="match status" value="1"/>
</dbReference>
<dbReference type="GO" id="GO:0030288">
    <property type="term" value="C:outer membrane-bounded periplasmic space"/>
    <property type="evidence" value="ECO:0007669"/>
    <property type="project" value="InterPro"/>
</dbReference>
<organism evidence="4 5">
    <name type="scientific">Candidatus Corynebacterium gallistercoris</name>
    <dbReference type="NCBI Taxonomy" id="2838530"/>
    <lineage>
        <taxon>Bacteria</taxon>
        <taxon>Bacillati</taxon>
        <taxon>Actinomycetota</taxon>
        <taxon>Actinomycetes</taxon>
        <taxon>Mycobacteriales</taxon>
        <taxon>Corynebacteriaceae</taxon>
        <taxon>Corynebacterium</taxon>
    </lineage>
</organism>
<dbReference type="Proteomes" id="UP000824189">
    <property type="component" value="Unassembled WGS sequence"/>
</dbReference>
<evidence type="ECO:0000256" key="2">
    <source>
        <dbReference type="ARBA" id="ARBA00022448"/>
    </source>
</evidence>
<evidence type="ECO:0000313" key="4">
    <source>
        <dbReference type="EMBL" id="HIW96820.1"/>
    </source>
</evidence>
<evidence type="ECO:0000256" key="1">
    <source>
        <dbReference type="ARBA" id="ARBA00009023"/>
    </source>
</evidence>
<name>A0A9D1S079_9CORY</name>
<dbReference type="GO" id="GO:0055085">
    <property type="term" value="P:transmembrane transport"/>
    <property type="evidence" value="ECO:0007669"/>
    <property type="project" value="InterPro"/>
</dbReference>
<reference evidence="4" key="2">
    <citation type="submission" date="2021-04" db="EMBL/GenBank/DDBJ databases">
        <authorList>
            <person name="Gilroy R."/>
        </authorList>
    </citation>
    <scope>NUCLEOTIDE SEQUENCE</scope>
    <source>
        <strain evidence="4">4376</strain>
    </source>
</reference>
<accession>A0A9D1S079</accession>
<dbReference type="CDD" id="cd13603">
    <property type="entry name" value="PBP2_TRAP_Siap_TeaA_like"/>
    <property type="match status" value="1"/>
</dbReference>
<evidence type="ECO:0000313" key="5">
    <source>
        <dbReference type="Proteomes" id="UP000824189"/>
    </source>
</evidence>
<dbReference type="AlphaFoldDB" id="A0A9D1S079"/>
<proteinExistence type="inferred from homology"/>
<dbReference type="PANTHER" id="PTHR33376">
    <property type="match status" value="1"/>
</dbReference>
<dbReference type="InterPro" id="IPR038404">
    <property type="entry name" value="TRAP_DctP_sf"/>
</dbReference>
<evidence type="ECO:0000256" key="3">
    <source>
        <dbReference type="ARBA" id="ARBA00022729"/>
    </source>
</evidence>
<dbReference type="NCBIfam" id="TIGR00787">
    <property type="entry name" value="dctP"/>
    <property type="match status" value="1"/>
</dbReference>
<dbReference type="PANTHER" id="PTHR33376:SF7">
    <property type="entry name" value="C4-DICARBOXYLATE-BINDING PROTEIN DCTB"/>
    <property type="match status" value="1"/>
</dbReference>
<comment type="caution">
    <text evidence="4">The sequence shown here is derived from an EMBL/GenBank/DDBJ whole genome shotgun (WGS) entry which is preliminary data.</text>
</comment>
<keyword evidence="3" id="KW-0732">Signal</keyword>
<protein>
    <submittedName>
        <fullName evidence="4">TRAP transporter substrate-binding protein</fullName>
    </submittedName>
</protein>
<dbReference type="Gene3D" id="3.40.190.170">
    <property type="entry name" value="Bacterial extracellular solute-binding protein, family 7"/>
    <property type="match status" value="1"/>
</dbReference>
<reference evidence="4" key="1">
    <citation type="journal article" date="2021" name="PeerJ">
        <title>Extensive microbial diversity within the chicken gut microbiome revealed by metagenomics and culture.</title>
        <authorList>
            <person name="Gilroy R."/>
            <person name="Ravi A."/>
            <person name="Getino M."/>
            <person name="Pursley I."/>
            <person name="Horton D.L."/>
            <person name="Alikhan N.F."/>
            <person name="Baker D."/>
            <person name="Gharbi K."/>
            <person name="Hall N."/>
            <person name="Watson M."/>
            <person name="Adriaenssens E.M."/>
            <person name="Foster-Nyarko E."/>
            <person name="Jarju S."/>
            <person name="Secka A."/>
            <person name="Antonio M."/>
            <person name="Oren A."/>
            <person name="Chaudhuri R.R."/>
            <person name="La Ragione R."/>
            <person name="Hildebrand F."/>
            <person name="Pallen M.J."/>
        </authorList>
    </citation>
    <scope>NUCLEOTIDE SEQUENCE</scope>
    <source>
        <strain evidence="4">4376</strain>
    </source>
</reference>
<dbReference type="InterPro" id="IPR018389">
    <property type="entry name" value="DctP_fam"/>
</dbReference>
<dbReference type="EMBL" id="DXFZ01000119">
    <property type="protein sequence ID" value="HIW96820.1"/>
    <property type="molecule type" value="Genomic_DNA"/>
</dbReference>
<sequence length="337" mass="37652">MTAVVISGLVVACSSESPEGSNTKTLELSHVQTATDFAFFHVFATEFQSNVREYSRGELDVQIIPAGQLGGERVMAEGLQLGTTDSAIISSFQLGNFTAPLLTFDLPFLLPDYDVANQILRSESAMEPFNQALREVGMVPLAWGNGGFRSMISNTPGVETAEDLRDIKIRLPESRVYMEAFKELGANPLPMAFGEVVPALQQGTIDATENSLQGIYEQRWFEVASEISLTEHFFSPIPMLIDERIWAGFSPEEQKILRKAAIDAANYEHEFLTETHDEAKALLREEGVSFSQPNTDELRKDTYPLYRSFLEGENGEYLEHVLRETNQAHLIEDIYRA</sequence>
<dbReference type="NCBIfam" id="NF037995">
    <property type="entry name" value="TRAP_S1"/>
    <property type="match status" value="1"/>
</dbReference>
<dbReference type="PIRSF" id="PIRSF006470">
    <property type="entry name" value="DctB"/>
    <property type="match status" value="1"/>
</dbReference>
<dbReference type="InterPro" id="IPR004682">
    <property type="entry name" value="TRAP_DctP"/>
</dbReference>
<gene>
    <name evidence="4" type="ORF">H9867_10150</name>
</gene>
<keyword evidence="2" id="KW-0813">Transport</keyword>
<comment type="similarity">
    <text evidence="1">Belongs to the bacterial solute-binding protein 7 family.</text>
</comment>